<evidence type="ECO:0000256" key="1">
    <source>
        <dbReference type="PROSITE-ProRule" id="PRU01251"/>
    </source>
</evidence>
<reference evidence="3 4" key="1">
    <citation type="submission" date="2016-03" db="EMBL/GenBank/DDBJ databases">
        <title>Genome sequence of Rhodococcus kyotonensis KB10.</title>
        <authorList>
            <person name="Jeong H."/>
            <person name="Hong C.E."/>
            <person name="Jo S.H."/>
            <person name="Park J.M."/>
        </authorList>
    </citation>
    <scope>NUCLEOTIDE SEQUENCE [LARGE SCALE GENOMIC DNA]</scope>
    <source>
        <strain evidence="3 4">KB10</strain>
    </source>
</reference>
<dbReference type="GO" id="GO:0006508">
    <property type="term" value="P:proteolysis"/>
    <property type="evidence" value="ECO:0007669"/>
    <property type="project" value="UniProtKB-KW"/>
</dbReference>
<keyword evidence="4" id="KW-1185">Reference proteome</keyword>
<keyword evidence="3" id="KW-0645">Protease</keyword>
<dbReference type="SUPFAM" id="SSF81923">
    <property type="entry name" value="Double Clp-N motif"/>
    <property type="match status" value="2"/>
</dbReference>
<dbReference type="RefSeq" id="WP_068427469.1">
    <property type="nucleotide sequence ID" value="NZ_LVHI01000020.1"/>
</dbReference>
<feature type="domain" description="Clp R" evidence="2">
    <location>
        <begin position="2"/>
        <end position="181"/>
    </location>
</feature>
<protein>
    <submittedName>
        <fullName evidence="3">Clp protease</fullName>
    </submittedName>
</protein>
<sequence>MFERFTGSARMAVVAAQEFAREQKASKIEPAHVFLGIIDTADSLLRSVLDAEGFTVDSVRATLADGRALGDDDAKALESIGIDLDAVRASLEASFGEGALDRPAEEKRGWLRRTGHIPFAPAAKKGIELSLREAIARKDAEIRSEHLLLGLIRGADDSFTAVVRDPGRLRRRIAEWLNRAA</sequence>
<dbReference type="Pfam" id="PF02861">
    <property type="entry name" value="Clp_N"/>
    <property type="match status" value="2"/>
</dbReference>
<dbReference type="EMBL" id="LVHI01000020">
    <property type="protein sequence ID" value="OAK53181.1"/>
    <property type="molecule type" value="Genomic_DNA"/>
</dbReference>
<accession>A0A177YCL1</accession>
<proteinExistence type="predicted"/>
<evidence type="ECO:0000313" key="3">
    <source>
        <dbReference type="EMBL" id="OAK53181.1"/>
    </source>
</evidence>
<gene>
    <name evidence="3" type="ORF">A3K89_23885</name>
</gene>
<keyword evidence="3" id="KW-0378">Hydrolase</keyword>
<evidence type="ECO:0000313" key="4">
    <source>
        <dbReference type="Proteomes" id="UP000077519"/>
    </source>
</evidence>
<dbReference type="PROSITE" id="PS51903">
    <property type="entry name" value="CLP_R"/>
    <property type="match status" value="1"/>
</dbReference>
<comment type="caution">
    <text evidence="3">The sequence shown here is derived from an EMBL/GenBank/DDBJ whole genome shotgun (WGS) entry which is preliminary data.</text>
</comment>
<keyword evidence="1" id="KW-0677">Repeat</keyword>
<organism evidence="3 4">
    <name type="scientific">Rhodococcoides kyotonense</name>
    <dbReference type="NCBI Taxonomy" id="398843"/>
    <lineage>
        <taxon>Bacteria</taxon>
        <taxon>Bacillati</taxon>
        <taxon>Actinomycetota</taxon>
        <taxon>Actinomycetes</taxon>
        <taxon>Mycobacteriales</taxon>
        <taxon>Nocardiaceae</taxon>
        <taxon>Rhodococcoides</taxon>
    </lineage>
</organism>
<dbReference type="Gene3D" id="1.10.1780.10">
    <property type="entry name" value="Clp, N-terminal domain"/>
    <property type="match status" value="2"/>
</dbReference>
<name>A0A177YCL1_9NOCA</name>
<dbReference type="Proteomes" id="UP000077519">
    <property type="component" value="Unassembled WGS sequence"/>
</dbReference>
<dbReference type="AlphaFoldDB" id="A0A177YCL1"/>
<dbReference type="GO" id="GO:0008233">
    <property type="term" value="F:peptidase activity"/>
    <property type="evidence" value="ECO:0007669"/>
    <property type="project" value="UniProtKB-KW"/>
</dbReference>
<dbReference type="InterPro" id="IPR036628">
    <property type="entry name" value="Clp_N_dom_sf"/>
</dbReference>
<evidence type="ECO:0000259" key="2">
    <source>
        <dbReference type="PROSITE" id="PS51903"/>
    </source>
</evidence>
<dbReference type="InterPro" id="IPR004176">
    <property type="entry name" value="Clp_R_N"/>
</dbReference>